<evidence type="ECO:0000259" key="2">
    <source>
        <dbReference type="PROSITE" id="PS50053"/>
    </source>
</evidence>
<dbReference type="InterPro" id="IPR000626">
    <property type="entry name" value="Ubiquitin-like_dom"/>
</dbReference>
<comment type="caution">
    <text evidence="3">The sequence shown here is derived from an EMBL/GenBank/DDBJ whole genome shotgun (WGS) entry which is preliminary data.</text>
</comment>
<name>A0A8H7V4H5_9FUNG</name>
<organism evidence="3 4">
    <name type="scientific">Mucor saturninus</name>
    <dbReference type="NCBI Taxonomy" id="64648"/>
    <lineage>
        <taxon>Eukaryota</taxon>
        <taxon>Fungi</taxon>
        <taxon>Fungi incertae sedis</taxon>
        <taxon>Mucoromycota</taxon>
        <taxon>Mucoromycotina</taxon>
        <taxon>Mucoromycetes</taxon>
        <taxon>Mucorales</taxon>
        <taxon>Mucorineae</taxon>
        <taxon>Mucoraceae</taxon>
        <taxon>Mucor</taxon>
    </lineage>
</organism>
<dbReference type="Proteomes" id="UP000603453">
    <property type="component" value="Unassembled WGS sequence"/>
</dbReference>
<evidence type="ECO:0000313" key="4">
    <source>
        <dbReference type="Proteomes" id="UP000603453"/>
    </source>
</evidence>
<proteinExistence type="predicted"/>
<dbReference type="Pfam" id="PF00240">
    <property type="entry name" value="ubiquitin"/>
    <property type="match status" value="1"/>
</dbReference>
<feature type="compositionally biased region" description="Low complexity" evidence="1">
    <location>
        <begin position="414"/>
        <end position="441"/>
    </location>
</feature>
<dbReference type="SMART" id="SM00213">
    <property type="entry name" value="UBQ"/>
    <property type="match status" value="1"/>
</dbReference>
<evidence type="ECO:0000256" key="1">
    <source>
        <dbReference type="SAM" id="MobiDB-lite"/>
    </source>
</evidence>
<dbReference type="InterPro" id="IPR029071">
    <property type="entry name" value="Ubiquitin-like_domsf"/>
</dbReference>
<dbReference type="PANTHER" id="PTHR15204">
    <property type="entry name" value="LARGE PROLINE-RICH PROTEIN BAG6"/>
    <property type="match status" value="1"/>
</dbReference>
<dbReference type="PROSITE" id="PS50053">
    <property type="entry name" value="UBIQUITIN_2"/>
    <property type="match status" value="1"/>
</dbReference>
<feature type="domain" description="Ubiquitin-like" evidence="2">
    <location>
        <begin position="20"/>
        <end position="96"/>
    </location>
</feature>
<dbReference type="PANTHER" id="PTHR15204:SF0">
    <property type="entry name" value="LARGE PROLINE-RICH PROTEIN BAG6"/>
    <property type="match status" value="1"/>
</dbReference>
<dbReference type="GO" id="GO:0051787">
    <property type="term" value="F:misfolded protein binding"/>
    <property type="evidence" value="ECO:0007669"/>
    <property type="project" value="TreeGrafter"/>
</dbReference>
<accession>A0A8H7V4H5</accession>
<gene>
    <name evidence="3" type="ORF">INT47_010836</name>
</gene>
<feature type="region of interest" description="Disordered" evidence="1">
    <location>
        <begin position="368"/>
        <end position="476"/>
    </location>
</feature>
<dbReference type="SUPFAM" id="SSF54236">
    <property type="entry name" value="Ubiquitin-like"/>
    <property type="match status" value="1"/>
</dbReference>
<protein>
    <recommendedName>
        <fullName evidence="2">Ubiquitin-like domain-containing protein</fullName>
    </recommendedName>
</protein>
<sequence>MAENTETRPETPRPGTLEQIALQIKSLEQRTTSVTLPRNASVLQLKHEIQVAFDVDSNRQRLIFQGRVLKDDKNLTDYANLDNGKVIHLVIRPIDAPHNPMNDDPNPGANIRHTFNRASPNGRSRTFPALSGRFPTMEGYAFITLDSNFADLGDNQSLLSSVLNGFTGNGANRTRATTTTTNTNNADNQTGRTSLPTPGNRGPFGFSVSRNSLSELASPIASTPLADRVAAGLPFPPSVEVRLARTLGSMRNVRTMLEDSANNEETSIFSSAPNSTPEQLQEIRNRLRTSGNNQSAQIGMVLNELADLMTEAAPRMREVANSLRQENQTGEEERNTSRRVLNMSRIVQGMSLINHFLGSVLASADIDSRRTPITTTPPNTSPRPPTTLPSYIFPRGNTEAIRTSAPSVDTRNSNTDTNNTAAAKPKSTLSNNTTPSCSSSNDEQSLKRNIDQVDEESSESSSNKSAKADKGKDKKD</sequence>
<dbReference type="OrthoDB" id="419317at2759"/>
<feature type="region of interest" description="Disordered" evidence="1">
    <location>
        <begin position="170"/>
        <end position="201"/>
    </location>
</feature>
<keyword evidence="4" id="KW-1185">Reference proteome</keyword>
<dbReference type="GO" id="GO:0071818">
    <property type="term" value="C:BAT3 complex"/>
    <property type="evidence" value="ECO:0007669"/>
    <property type="project" value="TreeGrafter"/>
</dbReference>
<feature type="compositionally biased region" description="Basic and acidic residues" evidence="1">
    <location>
        <begin position="466"/>
        <end position="476"/>
    </location>
</feature>
<dbReference type="GO" id="GO:0031593">
    <property type="term" value="F:polyubiquitin modification-dependent protein binding"/>
    <property type="evidence" value="ECO:0007669"/>
    <property type="project" value="TreeGrafter"/>
</dbReference>
<dbReference type="EMBL" id="JAEPRD010000075">
    <property type="protein sequence ID" value="KAG2201084.1"/>
    <property type="molecule type" value="Genomic_DNA"/>
</dbReference>
<feature type="compositionally biased region" description="Low complexity" evidence="1">
    <location>
        <begin position="170"/>
        <end position="186"/>
    </location>
</feature>
<dbReference type="GO" id="GO:0036503">
    <property type="term" value="P:ERAD pathway"/>
    <property type="evidence" value="ECO:0007669"/>
    <property type="project" value="TreeGrafter"/>
</dbReference>
<evidence type="ECO:0000313" key="3">
    <source>
        <dbReference type="EMBL" id="KAG2201084.1"/>
    </source>
</evidence>
<feature type="compositionally biased region" description="Polar residues" evidence="1">
    <location>
        <begin position="400"/>
        <end position="413"/>
    </location>
</feature>
<feature type="compositionally biased region" description="Polar residues" evidence="1">
    <location>
        <begin position="187"/>
        <end position="197"/>
    </location>
</feature>
<reference evidence="3" key="1">
    <citation type="submission" date="2020-12" db="EMBL/GenBank/DDBJ databases">
        <title>Metabolic potential, ecology and presence of endohyphal bacteria is reflected in genomic diversity of Mucoromycotina.</title>
        <authorList>
            <person name="Muszewska A."/>
            <person name="Okrasinska A."/>
            <person name="Steczkiewicz K."/>
            <person name="Drgas O."/>
            <person name="Orlowska M."/>
            <person name="Perlinska-Lenart U."/>
            <person name="Aleksandrzak-Piekarczyk T."/>
            <person name="Szatraj K."/>
            <person name="Zielenkiewicz U."/>
            <person name="Pilsyk S."/>
            <person name="Malc E."/>
            <person name="Mieczkowski P."/>
            <person name="Kruszewska J.S."/>
            <person name="Biernat P."/>
            <person name="Pawlowska J."/>
        </authorList>
    </citation>
    <scope>NUCLEOTIDE SEQUENCE</scope>
    <source>
        <strain evidence="3">WA0000017839</strain>
    </source>
</reference>
<dbReference type="AlphaFoldDB" id="A0A8H7V4H5"/>
<dbReference type="Gene3D" id="3.10.20.90">
    <property type="entry name" value="Phosphatidylinositol 3-kinase Catalytic Subunit, Chain A, domain 1"/>
    <property type="match status" value="1"/>
</dbReference>